<feature type="transmembrane region" description="Helical" evidence="4">
    <location>
        <begin position="404"/>
        <end position="422"/>
    </location>
</feature>
<feature type="transmembrane region" description="Helical" evidence="4">
    <location>
        <begin position="116"/>
        <end position="137"/>
    </location>
</feature>
<comment type="catalytic activity">
    <reaction evidence="4">
        <text>S-adenosyl 3-(methylsulfanyl)propylamine + putrescine = S-methyl-5'-thioadenosine + spermidine + H(+)</text>
        <dbReference type="Rhea" id="RHEA:12721"/>
        <dbReference type="ChEBI" id="CHEBI:15378"/>
        <dbReference type="ChEBI" id="CHEBI:17509"/>
        <dbReference type="ChEBI" id="CHEBI:57443"/>
        <dbReference type="ChEBI" id="CHEBI:57834"/>
        <dbReference type="ChEBI" id="CHEBI:326268"/>
        <dbReference type="EC" id="2.5.1.16"/>
    </reaction>
</comment>
<comment type="similarity">
    <text evidence="1 4">Belongs to the spermidine/spermine synthase family.</text>
</comment>
<feature type="transmembrane region" description="Helical" evidence="4">
    <location>
        <begin position="292"/>
        <end position="313"/>
    </location>
</feature>
<dbReference type="PANTHER" id="PTHR11558">
    <property type="entry name" value="SPERMIDINE/SPERMINE SYNTHASE"/>
    <property type="match status" value="1"/>
</dbReference>
<sequence>MKRTAQTSIALILFLCSGLVSLIFQVVWLKNLVLVFGNTVWAVSTLLTTFMAGLALGSWLFGRVADRIDSPLRLYGILEGATGFYGLLTPLIFAYLPTLYVPLYTFSGGDTAMMGVWKFFLAFLILWPPTICMGGTLPLLAKHFTADSQAVGTRIGVLYAINTLGAGLGTFLSGFVFIPAFGLRITVLIAVSLSILILLIAVLLTQGESVRFQIQGLFRITRTQHPHSWMLAVYFACGFAALAYEVLWNRILVLHLGSSVYAYSVLLVVYLLGVTLGSAMMSHYIPKITRPLLTFAVIQLLLAFDLILVINQFDTLSSVMATMEILLGVKSHASHILLLFFGVFQVLILPTLLFGASFPLAITLFVERSKEIGRETGLLYASNTLGNICGSFCTGFLILPLIGAQRGLLLIASMNLLIGIYLLTRSSMPRNQKLVTIIASLIVFYGGYALFTYQDQVILTAGVFQDTEQNLVNVIAFEEDIYATVSVEEHTDVRGTWRQLSMNGTNVAGTSCELFTIQKLQGHLPLLLHHDPQKVLHIGFGSGGTAYAVSRYPVKQITIAEISKSVIQKAADYFLDVNHHVLEDPRLKIEFTDGRNKVLASPEKYDVILSDSIHPRFSGNGSLYTYEYYQLLKERLNIGGVVSQWLPFYSVTPENFKMIIRSFYEVFPNTSVWFVNSTLNSYVIVIGTLGRPQINYAVMEEKLQIPEVAADLREIQTDSPYKILDYFLFANEAVGEFVKGVPLHTDNNMAVEYISGRAVNRWQTSYDNYMELLAHRTSVKAYLTHLDRGRETPEDILATLDRYEAATTHNLAGQKLFYEGKRDEAFTEFEMIPQINPEDLEPVEYFGAPFQEPFLRNAVVPQK</sequence>
<evidence type="ECO:0000256" key="1">
    <source>
        <dbReference type="ARBA" id="ARBA00007867"/>
    </source>
</evidence>
<dbReference type="HOGENOM" id="CLU_010122_1_0_0"/>
<evidence type="ECO:0000256" key="3">
    <source>
        <dbReference type="ARBA" id="ARBA00023115"/>
    </source>
</evidence>
<proteinExistence type="inferred from homology"/>
<dbReference type="CDD" id="cd06174">
    <property type="entry name" value="MFS"/>
    <property type="match status" value="1"/>
</dbReference>
<accession>A0A081C234</accession>
<evidence type="ECO:0000256" key="5">
    <source>
        <dbReference type="PROSITE-ProRule" id="PRU00354"/>
    </source>
</evidence>
<comment type="pathway">
    <text evidence="4">Amine and polyamine biosynthesis; spermidine biosynthesis; spermidine from putrescine: step 1/1.</text>
</comment>
<feature type="transmembrane region" description="Helical" evidence="4">
    <location>
        <begin position="434"/>
        <end position="451"/>
    </location>
</feature>
<dbReference type="NCBIfam" id="NF037959">
    <property type="entry name" value="MFS_SpdSyn"/>
    <property type="match status" value="3"/>
</dbReference>
<dbReference type="UniPathway" id="UPA00248">
    <property type="reaction ID" value="UER00314"/>
</dbReference>
<gene>
    <name evidence="4" type="primary">speE</name>
    <name evidence="7" type="ORF">U27_05613</name>
</gene>
<feature type="domain" description="PABS" evidence="6">
    <location>
        <begin position="456"/>
        <end position="691"/>
    </location>
</feature>
<comment type="subunit">
    <text evidence="4">Homodimer or homotetramer.</text>
</comment>
<feature type="transmembrane region" description="Helical" evidence="4">
    <location>
        <begin position="228"/>
        <end position="248"/>
    </location>
</feature>
<protein>
    <recommendedName>
        <fullName evidence="4">Polyamine aminopropyltransferase</fullName>
    </recommendedName>
    <alternativeName>
        <fullName evidence="4">Putrescine aminopropyltransferase</fullName>
        <shortName evidence="4">PAPT</shortName>
    </alternativeName>
    <alternativeName>
        <fullName evidence="4">Spermidine synthase</fullName>
        <shortName evidence="4">SPDS</shortName>
        <shortName evidence="4">SPDSY</shortName>
        <ecNumber evidence="4">2.5.1.16</ecNumber>
    </alternativeName>
</protein>
<feature type="transmembrane region" description="Helical" evidence="4">
    <location>
        <begin position="157"/>
        <end position="181"/>
    </location>
</feature>
<dbReference type="SUPFAM" id="SSF53335">
    <property type="entry name" value="S-adenosyl-L-methionine-dependent methyltransferases"/>
    <property type="match status" value="1"/>
</dbReference>
<evidence type="ECO:0000256" key="2">
    <source>
        <dbReference type="ARBA" id="ARBA00022679"/>
    </source>
</evidence>
<feature type="binding site" evidence="4">
    <location>
        <position position="561"/>
    </location>
    <ligand>
        <name>S-methyl-5'-thioadenosine</name>
        <dbReference type="ChEBI" id="CHEBI:17509"/>
    </ligand>
</feature>
<feature type="transmembrane region" description="Helical" evidence="4">
    <location>
        <begin position="260"/>
        <end position="280"/>
    </location>
</feature>
<dbReference type="HAMAP" id="MF_00198">
    <property type="entry name" value="Spermidine_synth"/>
    <property type="match status" value="1"/>
</dbReference>
<dbReference type="AlphaFoldDB" id="A0A081C234"/>
<keyword evidence="4" id="KW-1133">Transmembrane helix</keyword>
<dbReference type="GO" id="GO:0005829">
    <property type="term" value="C:cytosol"/>
    <property type="evidence" value="ECO:0007669"/>
    <property type="project" value="TreeGrafter"/>
</dbReference>
<feature type="active site" description="Proton acceptor" evidence="4 5">
    <location>
        <position position="611"/>
    </location>
</feature>
<dbReference type="EC" id="2.5.1.16" evidence="4"/>
<keyword evidence="8" id="KW-1185">Reference proteome</keyword>
<name>A0A081C234_VECG1</name>
<evidence type="ECO:0000313" key="8">
    <source>
        <dbReference type="Proteomes" id="UP000030661"/>
    </source>
</evidence>
<dbReference type="GO" id="GO:0005886">
    <property type="term" value="C:plasma membrane"/>
    <property type="evidence" value="ECO:0007669"/>
    <property type="project" value="UniProtKB-SubCell"/>
</dbReference>
<dbReference type="PANTHER" id="PTHR11558:SF11">
    <property type="entry name" value="SPERMIDINE SYNTHASE"/>
    <property type="match status" value="1"/>
</dbReference>
<dbReference type="InterPro" id="IPR030374">
    <property type="entry name" value="PABS"/>
</dbReference>
<dbReference type="Pfam" id="PF01564">
    <property type="entry name" value="Spermine_synth"/>
    <property type="match status" value="1"/>
</dbReference>
<keyword evidence="2 4" id="KW-0808">Transferase</keyword>
<keyword evidence="3 4" id="KW-0620">Polyamine biosynthesis</keyword>
<comment type="caution">
    <text evidence="4">Lacks conserved residue(s) required for the propagation of feature annotation.</text>
</comment>
<dbReference type="STRING" id="1499967.U27_05613"/>
<dbReference type="CDD" id="cd02440">
    <property type="entry name" value="AdoMet_MTases"/>
    <property type="match status" value="1"/>
</dbReference>
<comment type="function">
    <text evidence="4">Catalyzes the irreversible transfer of a propylamine group from the amino donor S-adenosylmethioninamine (decarboxy-AdoMet) to putrescine (1,4-diaminobutane) to yield spermidine.</text>
</comment>
<feature type="binding site" evidence="4">
    <location>
        <begin position="593"/>
        <end position="594"/>
    </location>
    <ligand>
        <name>S-methyl-5'-thioadenosine</name>
        <dbReference type="ChEBI" id="CHEBI:17509"/>
    </ligand>
</feature>
<evidence type="ECO:0000256" key="4">
    <source>
        <dbReference type="HAMAP-Rule" id="MF_00198"/>
    </source>
</evidence>
<dbReference type="Proteomes" id="UP000030661">
    <property type="component" value="Unassembled WGS sequence"/>
</dbReference>
<feature type="transmembrane region" description="Helical" evidence="4">
    <location>
        <begin position="378"/>
        <end position="398"/>
    </location>
</feature>
<evidence type="ECO:0000259" key="6">
    <source>
        <dbReference type="PROSITE" id="PS51006"/>
    </source>
</evidence>
<feature type="transmembrane region" description="Helical" evidence="4">
    <location>
        <begin position="7"/>
        <end position="28"/>
    </location>
</feature>
<dbReference type="GO" id="GO:0008295">
    <property type="term" value="P:spermidine biosynthetic process"/>
    <property type="evidence" value="ECO:0007669"/>
    <property type="project" value="UniProtKB-UniRule"/>
</dbReference>
<dbReference type="Gene3D" id="1.20.1250.20">
    <property type="entry name" value="MFS general substrate transporter like domains"/>
    <property type="match status" value="1"/>
</dbReference>
<dbReference type="Gene3D" id="3.40.50.150">
    <property type="entry name" value="Vaccinia Virus protein VP39"/>
    <property type="match status" value="1"/>
</dbReference>
<comment type="subcellular location">
    <subcellularLocation>
        <location evidence="4">Cell membrane</location>
        <topology evidence="4">Multi-pass membrane protein</topology>
    </subcellularLocation>
</comment>
<feature type="transmembrane region" description="Helical" evidence="4">
    <location>
        <begin position="40"/>
        <end position="62"/>
    </location>
</feature>
<dbReference type="InterPro" id="IPR001045">
    <property type="entry name" value="Spermi_synthase"/>
</dbReference>
<reference evidence="7" key="1">
    <citation type="journal article" date="2015" name="PeerJ">
        <title>First genomic representation of candidate bacterial phylum KSB3 points to enhanced environmental sensing as a trigger of wastewater bulking.</title>
        <authorList>
            <person name="Sekiguchi Y."/>
            <person name="Ohashi A."/>
            <person name="Parks D.H."/>
            <person name="Yamauchi T."/>
            <person name="Tyson G.W."/>
            <person name="Hugenholtz P."/>
        </authorList>
    </citation>
    <scope>NUCLEOTIDE SEQUENCE [LARGE SCALE GENOMIC DNA]</scope>
</reference>
<keyword evidence="4" id="KW-0472">Membrane</keyword>
<feature type="transmembrane region" description="Helical" evidence="4">
    <location>
        <begin position="187"/>
        <end position="207"/>
    </location>
</feature>
<dbReference type="eggNOG" id="COG4262">
    <property type="taxonomic scope" value="Bacteria"/>
</dbReference>
<dbReference type="InterPro" id="IPR036259">
    <property type="entry name" value="MFS_trans_sf"/>
</dbReference>
<feature type="transmembrane region" description="Helical" evidence="4">
    <location>
        <begin position="74"/>
        <end position="96"/>
    </location>
</feature>
<feature type="transmembrane region" description="Helical" evidence="4">
    <location>
        <begin position="333"/>
        <end position="366"/>
    </location>
</feature>
<keyword evidence="4" id="KW-0812">Transmembrane</keyword>
<dbReference type="SUPFAM" id="SSF103473">
    <property type="entry name" value="MFS general substrate transporter"/>
    <property type="match status" value="1"/>
</dbReference>
<keyword evidence="4" id="KW-0745">Spermidine biosynthesis</keyword>
<evidence type="ECO:0000313" key="7">
    <source>
        <dbReference type="EMBL" id="GAK58639.1"/>
    </source>
</evidence>
<organism evidence="7">
    <name type="scientific">Vecturithrix granuli</name>
    <dbReference type="NCBI Taxonomy" id="1499967"/>
    <lineage>
        <taxon>Bacteria</taxon>
        <taxon>Candidatus Moduliflexota</taxon>
        <taxon>Candidatus Vecturitrichia</taxon>
        <taxon>Candidatus Vecturitrichales</taxon>
        <taxon>Candidatus Vecturitrichaceae</taxon>
        <taxon>Candidatus Vecturithrix</taxon>
    </lineage>
</organism>
<keyword evidence="4" id="KW-1003">Cell membrane</keyword>
<dbReference type="EMBL" id="DF820468">
    <property type="protein sequence ID" value="GAK58639.1"/>
    <property type="molecule type" value="Genomic_DNA"/>
</dbReference>
<dbReference type="PROSITE" id="PS51006">
    <property type="entry name" value="PABS_2"/>
    <property type="match status" value="1"/>
</dbReference>
<dbReference type="GO" id="GO:0004766">
    <property type="term" value="F:spermidine synthase activity"/>
    <property type="evidence" value="ECO:0007669"/>
    <property type="project" value="UniProtKB-UniRule"/>
</dbReference>
<dbReference type="InterPro" id="IPR029063">
    <property type="entry name" value="SAM-dependent_MTases_sf"/>
</dbReference>